<gene>
    <name evidence="2" type="ORF">BCR32DRAFT_294752</name>
</gene>
<keyword evidence="3" id="KW-1185">Reference proteome</keyword>
<evidence type="ECO:0008006" key="4">
    <source>
        <dbReference type="Google" id="ProtNLM"/>
    </source>
</evidence>
<dbReference type="Proteomes" id="UP000193944">
    <property type="component" value="Unassembled WGS sequence"/>
</dbReference>
<reference evidence="2 3" key="1">
    <citation type="submission" date="2016-08" db="EMBL/GenBank/DDBJ databases">
        <title>A Parts List for Fungal Cellulosomes Revealed by Comparative Genomics.</title>
        <authorList>
            <consortium name="DOE Joint Genome Institute"/>
            <person name="Haitjema C.H."/>
            <person name="Gilmore S.P."/>
            <person name="Henske J.K."/>
            <person name="Solomon K.V."/>
            <person name="De Groot R."/>
            <person name="Kuo A."/>
            <person name="Mondo S.J."/>
            <person name="Salamov A.A."/>
            <person name="Labutti K."/>
            <person name="Zhao Z."/>
            <person name="Chiniquy J."/>
            <person name="Barry K."/>
            <person name="Brewer H.M."/>
            <person name="Purvine S.O."/>
            <person name="Wright A.T."/>
            <person name="Boxma B."/>
            <person name="Van Alen T."/>
            <person name="Hackstein J.H."/>
            <person name="Baker S.E."/>
            <person name="Grigoriev I.V."/>
            <person name="O'Malley M.A."/>
        </authorList>
    </citation>
    <scope>NUCLEOTIDE SEQUENCE [LARGE SCALE GENOMIC DNA]</scope>
    <source>
        <strain evidence="2 3">S4</strain>
    </source>
</reference>
<dbReference type="EMBL" id="MCFG01000193">
    <property type="protein sequence ID" value="ORX78930.1"/>
    <property type="molecule type" value="Genomic_DNA"/>
</dbReference>
<dbReference type="AlphaFoldDB" id="A0A1Y1WZF8"/>
<keyword evidence="1" id="KW-0472">Membrane</keyword>
<keyword evidence="1" id="KW-0812">Transmembrane</keyword>
<dbReference type="OrthoDB" id="2150042at2759"/>
<proteinExistence type="predicted"/>
<protein>
    <recommendedName>
        <fullName evidence="4">MARVEL domain-containing protein</fullName>
    </recommendedName>
</protein>
<reference evidence="2 3" key="2">
    <citation type="submission" date="2016-08" db="EMBL/GenBank/DDBJ databases">
        <title>Pervasive Adenine N6-methylation of Active Genes in Fungi.</title>
        <authorList>
            <consortium name="DOE Joint Genome Institute"/>
            <person name="Mondo S.J."/>
            <person name="Dannebaum R.O."/>
            <person name="Kuo R.C."/>
            <person name="Labutti K."/>
            <person name="Haridas S."/>
            <person name="Kuo A."/>
            <person name="Salamov A."/>
            <person name="Ahrendt S.R."/>
            <person name="Lipzen A."/>
            <person name="Sullivan W."/>
            <person name="Andreopoulos W.B."/>
            <person name="Clum A."/>
            <person name="Lindquist E."/>
            <person name="Daum C."/>
            <person name="Ramamoorthy G.K."/>
            <person name="Gryganskyi A."/>
            <person name="Culley D."/>
            <person name="Magnuson J.K."/>
            <person name="James T.Y."/>
            <person name="O'Malley M.A."/>
            <person name="Stajich J.E."/>
            <person name="Spatafora J.W."/>
            <person name="Visel A."/>
            <person name="Grigoriev I.V."/>
        </authorList>
    </citation>
    <scope>NUCLEOTIDE SEQUENCE [LARGE SCALE GENOMIC DNA]</scope>
    <source>
        <strain evidence="2 3">S4</strain>
    </source>
</reference>
<organism evidence="2 3">
    <name type="scientific">Anaeromyces robustus</name>
    <dbReference type="NCBI Taxonomy" id="1754192"/>
    <lineage>
        <taxon>Eukaryota</taxon>
        <taxon>Fungi</taxon>
        <taxon>Fungi incertae sedis</taxon>
        <taxon>Chytridiomycota</taxon>
        <taxon>Chytridiomycota incertae sedis</taxon>
        <taxon>Neocallimastigomycetes</taxon>
        <taxon>Neocallimastigales</taxon>
        <taxon>Neocallimastigaceae</taxon>
        <taxon>Anaeromyces</taxon>
    </lineage>
</organism>
<feature type="transmembrane region" description="Helical" evidence="1">
    <location>
        <begin position="29"/>
        <end position="49"/>
    </location>
</feature>
<sequence length="207" mass="24268">MFSLKVSDIFKDNAKCVPFFFLSHDISQLFSTIIIIGITVATYFFNIMLHDEMSNFVLDASRIFGICILISYTIFLFGMAWKKKLFLLSQLTITLAIYIFFCFACFSCIFVTLLFGEAYRKSYNIYHIYTNYYFDDHPDSNLEYEEVKSKIKTKFIVETIFYILSLLIMIYYYKVTSAYIEIKKASYGEDYDTSFISSSKYSSSTNI</sequence>
<feature type="transmembrane region" description="Helical" evidence="1">
    <location>
        <begin position="61"/>
        <end position="81"/>
    </location>
</feature>
<name>A0A1Y1WZF8_9FUNG</name>
<accession>A0A1Y1WZF8</accession>
<keyword evidence="1" id="KW-1133">Transmembrane helix</keyword>
<feature type="transmembrane region" description="Helical" evidence="1">
    <location>
        <begin position="155"/>
        <end position="173"/>
    </location>
</feature>
<evidence type="ECO:0000313" key="3">
    <source>
        <dbReference type="Proteomes" id="UP000193944"/>
    </source>
</evidence>
<comment type="caution">
    <text evidence="2">The sequence shown here is derived from an EMBL/GenBank/DDBJ whole genome shotgun (WGS) entry which is preliminary data.</text>
</comment>
<evidence type="ECO:0000313" key="2">
    <source>
        <dbReference type="EMBL" id="ORX78930.1"/>
    </source>
</evidence>
<evidence type="ECO:0000256" key="1">
    <source>
        <dbReference type="SAM" id="Phobius"/>
    </source>
</evidence>
<feature type="transmembrane region" description="Helical" evidence="1">
    <location>
        <begin position="93"/>
        <end position="115"/>
    </location>
</feature>